<sequence length="97" mass="11359">MVASTDLIADIMQRITTECKKNEDKITPEIVEEVEKSIRADWGGDRYFVAKHKSGGDHSERNSRIMRDYLKGERLKLLERRYQLSGRRILQIIRPAK</sequence>
<evidence type="ECO:0000259" key="1">
    <source>
        <dbReference type="Pfam" id="PF08765"/>
    </source>
</evidence>
<comment type="caution">
    <text evidence="2">The sequence shown here is derived from an EMBL/GenBank/DDBJ whole genome shotgun (WGS) entry which is preliminary data.</text>
</comment>
<feature type="domain" description="Mor transcription activator" evidence="1">
    <location>
        <begin position="6"/>
        <end position="94"/>
    </location>
</feature>
<keyword evidence="3" id="KW-1185">Reference proteome</keyword>
<dbReference type="Pfam" id="PF08765">
    <property type="entry name" value="Mor"/>
    <property type="match status" value="1"/>
</dbReference>
<organism evidence="2 3">
    <name type="scientific">Undibacterium macrobrachii</name>
    <dbReference type="NCBI Taxonomy" id="1119058"/>
    <lineage>
        <taxon>Bacteria</taxon>
        <taxon>Pseudomonadati</taxon>
        <taxon>Pseudomonadota</taxon>
        <taxon>Betaproteobacteria</taxon>
        <taxon>Burkholderiales</taxon>
        <taxon>Oxalobacteraceae</taxon>
        <taxon>Undibacterium</taxon>
    </lineage>
</organism>
<dbReference type="SUPFAM" id="SSF46689">
    <property type="entry name" value="Homeodomain-like"/>
    <property type="match status" value="1"/>
</dbReference>
<dbReference type="RefSeq" id="WP_189344361.1">
    <property type="nucleotide sequence ID" value="NZ_BMYT01000001.1"/>
</dbReference>
<evidence type="ECO:0000313" key="3">
    <source>
        <dbReference type="Proteomes" id="UP000620127"/>
    </source>
</evidence>
<evidence type="ECO:0000313" key="2">
    <source>
        <dbReference type="EMBL" id="GGX01485.1"/>
    </source>
</evidence>
<reference evidence="3" key="1">
    <citation type="journal article" date="2019" name="Int. J. Syst. Evol. Microbiol.">
        <title>The Global Catalogue of Microorganisms (GCM) 10K type strain sequencing project: providing services to taxonomists for standard genome sequencing and annotation.</title>
        <authorList>
            <consortium name="The Broad Institute Genomics Platform"/>
            <consortium name="The Broad Institute Genome Sequencing Center for Infectious Disease"/>
            <person name="Wu L."/>
            <person name="Ma J."/>
        </authorList>
    </citation>
    <scope>NUCLEOTIDE SEQUENCE [LARGE SCALE GENOMIC DNA]</scope>
    <source>
        <strain evidence="3">KCTC 23916</strain>
    </source>
</reference>
<dbReference type="EMBL" id="BMYT01000001">
    <property type="protein sequence ID" value="GGX01485.1"/>
    <property type="molecule type" value="Genomic_DNA"/>
</dbReference>
<proteinExistence type="predicted"/>
<protein>
    <recommendedName>
        <fullName evidence="1">Mor transcription activator domain-containing protein</fullName>
    </recommendedName>
</protein>
<dbReference type="InterPro" id="IPR009057">
    <property type="entry name" value="Homeodomain-like_sf"/>
</dbReference>
<accession>A0ABQ2X618</accession>
<dbReference type="Proteomes" id="UP000620127">
    <property type="component" value="Unassembled WGS sequence"/>
</dbReference>
<dbReference type="InterPro" id="IPR014875">
    <property type="entry name" value="Mor_transcription_activator"/>
</dbReference>
<gene>
    <name evidence="2" type="ORF">GCM10011282_04270</name>
</gene>
<name>A0ABQ2X618_9BURK</name>